<dbReference type="InterPro" id="IPR005135">
    <property type="entry name" value="Endo/exonuclease/phosphatase"/>
</dbReference>
<dbReference type="SUPFAM" id="SSF56219">
    <property type="entry name" value="DNase I-like"/>
    <property type="match status" value="1"/>
</dbReference>
<dbReference type="GO" id="GO:0003824">
    <property type="term" value="F:catalytic activity"/>
    <property type="evidence" value="ECO:0007669"/>
    <property type="project" value="InterPro"/>
</dbReference>
<dbReference type="AlphaFoldDB" id="A0A6I3SMC4"/>
<dbReference type="Gene3D" id="3.60.10.10">
    <property type="entry name" value="Endonuclease/exonuclease/phosphatase"/>
    <property type="match status" value="1"/>
</dbReference>
<proteinExistence type="predicted"/>
<protein>
    <recommendedName>
        <fullName evidence="1">Endonuclease/exonuclease/phosphatase domain-containing protein</fullName>
    </recommendedName>
</protein>
<accession>A0A6I3SMC4</accession>
<dbReference type="Pfam" id="PF03372">
    <property type="entry name" value="Exo_endo_phos"/>
    <property type="match status" value="1"/>
</dbReference>
<dbReference type="OrthoDB" id="262492at2"/>
<organism evidence="2 3">
    <name type="scientific">Heliobacterium mobile</name>
    <name type="common">Heliobacillus mobilis</name>
    <dbReference type="NCBI Taxonomy" id="28064"/>
    <lineage>
        <taxon>Bacteria</taxon>
        <taxon>Bacillati</taxon>
        <taxon>Bacillota</taxon>
        <taxon>Clostridia</taxon>
        <taxon>Eubacteriales</taxon>
        <taxon>Heliobacteriaceae</taxon>
        <taxon>Heliobacterium</taxon>
    </lineage>
</organism>
<evidence type="ECO:0000313" key="2">
    <source>
        <dbReference type="EMBL" id="MTV50049.1"/>
    </source>
</evidence>
<comment type="caution">
    <text evidence="2">The sequence shown here is derived from an EMBL/GenBank/DDBJ whole genome shotgun (WGS) entry which is preliminary data.</text>
</comment>
<gene>
    <name evidence="2" type="ORF">GJ688_13820</name>
</gene>
<reference evidence="2 3" key="1">
    <citation type="submission" date="2019-11" db="EMBL/GenBank/DDBJ databases">
        <title>Whole-genome sequence of a the green, strictly anaerobic photosynthetic bacterium Heliobacillus mobilis DSM 6151.</title>
        <authorList>
            <person name="Kyndt J.A."/>
            <person name="Meyer T.E."/>
        </authorList>
    </citation>
    <scope>NUCLEOTIDE SEQUENCE [LARGE SCALE GENOMIC DNA]</scope>
    <source>
        <strain evidence="2 3">DSM 6151</strain>
    </source>
</reference>
<feature type="domain" description="Endonuclease/exonuclease/phosphatase" evidence="1">
    <location>
        <begin position="13"/>
        <end position="259"/>
    </location>
</feature>
<dbReference type="EMBL" id="WNKU01000018">
    <property type="protein sequence ID" value="MTV50049.1"/>
    <property type="molecule type" value="Genomic_DNA"/>
</dbReference>
<dbReference type="Proteomes" id="UP000430670">
    <property type="component" value="Unassembled WGS sequence"/>
</dbReference>
<evidence type="ECO:0000259" key="1">
    <source>
        <dbReference type="Pfam" id="PF03372"/>
    </source>
</evidence>
<dbReference type="InterPro" id="IPR036691">
    <property type="entry name" value="Endo/exonu/phosph_ase_sf"/>
</dbReference>
<keyword evidence="3" id="KW-1185">Reference proteome</keyword>
<sequence>MINLNYLFWNTKKTPVNSVLSKIIRRRKCDIIALAEYTDNVTSLINDISDEKTRYYQIPSIGCDRIKVIANIKPARIKFLKDTDYYTILQFPHETLKYHIVSFVHFSSKMYRERTDFLFYSQLLKNDIDQIELVVNNKNTVIVGDFNMNPFEDAMVAASAFHAVPTRDVANRKSRKVSGLNHSMFYNPMWNLFGDKNNPPGTYYYSNSNQVNYFWHIFDQVLIRPSLINRLPLESIDIINFVEEESLVNKRGIPNISDHLPLFFTIV</sequence>
<name>A0A6I3SMC4_HELMO</name>
<evidence type="ECO:0000313" key="3">
    <source>
        <dbReference type="Proteomes" id="UP000430670"/>
    </source>
</evidence>